<sequence>MCMGIKDTLRQRLFTSGPQTPEQLNIQSYPASRLVSPSQALCPLLLTIAAQLMNDFLSQSEHDTSANRPLPFRVPTLIKGQTSGVPLKCFLLGCSIADTSTGPV</sequence>
<evidence type="ECO:0000313" key="1">
    <source>
        <dbReference type="EMBL" id="KAH1168065.1"/>
    </source>
</evidence>
<reference evidence="1" key="1">
    <citation type="submission" date="2021-09" db="EMBL/GenBank/DDBJ databases">
        <title>The genome of Mauremys mutica provides insights into the evolution of semi-aquatic lifestyle.</title>
        <authorList>
            <person name="Gong S."/>
            <person name="Gao Y."/>
        </authorList>
    </citation>
    <scope>NUCLEOTIDE SEQUENCE</scope>
    <source>
        <strain evidence="1">MM-2020</strain>
        <tissue evidence="1">Muscle</tissue>
    </source>
</reference>
<gene>
    <name evidence="1" type="ORF">KIL84_003548</name>
</gene>
<dbReference type="AlphaFoldDB" id="A0A9D3WW38"/>
<name>A0A9D3WW38_9SAUR</name>
<proteinExistence type="predicted"/>
<protein>
    <submittedName>
        <fullName evidence="1">Uncharacterized protein</fullName>
    </submittedName>
</protein>
<dbReference type="EMBL" id="JAHDVG010000486">
    <property type="protein sequence ID" value="KAH1168065.1"/>
    <property type="molecule type" value="Genomic_DNA"/>
</dbReference>
<accession>A0A9D3WW38</accession>
<keyword evidence="2" id="KW-1185">Reference proteome</keyword>
<dbReference type="Proteomes" id="UP000827986">
    <property type="component" value="Unassembled WGS sequence"/>
</dbReference>
<comment type="caution">
    <text evidence="1">The sequence shown here is derived from an EMBL/GenBank/DDBJ whole genome shotgun (WGS) entry which is preliminary data.</text>
</comment>
<evidence type="ECO:0000313" key="2">
    <source>
        <dbReference type="Proteomes" id="UP000827986"/>
    </source>
</evidence>
<organism evidence="1 2">
    <name type="scientific">Mauremys mutica</name>
    <name type="common">yellowpond turtle</name>
    <dbReference type="NCBI Taxonomy" id="74926"/>
    <lineage>
        <taxon>Eukaryota</taxon>
        <taxon>Metazoa</taxon>
        <taxon>Chordata</taxon>
        <taxon>Craniata</taxon>
        <taxon>Vertebrata</taxon>
        <taxon>Euteleostomi</taxon>
        <taxon>Archelosauria</taxon>
        <taxon>Testudinata</taxon>
        <taxon>Testudines</taxon>
        <taxon>Cryptodira</taxon>
        <taxon>Durocryptodira</taxon>
        <taxon>Testudinoidea</taxon>
        <taxon>Geoemydidae</taxon>
        <taxon>Geoemydinae</taxon>
        <taxon>Mauremys</taxon>
    </lineage>
</organism>